<evidence type="ECO:0000256" key="2">
    <source>
        <dbReference type="ARBA" id="ARBA00011738"/>
    </source>
</evidence>
<reference evidence="5" key="1">
    <citation type="journal article" date="2017" name="Nature">
        <title>The genome of Chenopodium quinoa.</title>
        <authorList>
            <person name="Jarvis D.E."/>
            <person name="Ho Y.S."/>
            <person name="Lightfoot D.J."/>
            <person name="Schmoeckel S.M."/>
            <person name="Li B."/>
            <person name="Borm T.J.A."/>
            <person name="Ohyanagi H."/>
            <person name="Mineta K."/>
            <person name="Michell C.T."/>
            <person name="Saber N."/>
            <person name="Kharbatia N.M."/>
            <person name="Rupper R.R."/>
            <person name="Sharp A.R."/>
            <person name="Dally N."/>
            <person name="Boughton B.A."/>
            <person name="Woo Y.H."/>
            <person name="Gao G."/>
            <person name="Schijlen E.G.W.M."/>
            <person name="Guo X."/>
            <person name="Momin A.A."/>
            <person name="Negrao S."/>
            <person name="Al-Babili S."/>
            <person name="Gehring C."/>
            <person name="Roessner U."/>
            <person name="Jung C."/>
            <person name="Murphy K."/>
            <person name="Arold S.T."/>
            <person name="Gojobori T."/>
            <person name="van der Linden C.G."/>
            <person name="van Loo E.N."/>
            <person name="Jellen E.N."/>
            <person name="Maughan P.J."/>
            <person name="Tester M."/>
        </authorList>
    </citation>
    <scope>NUCLEOTIDE SEQUENCE [LARGE SCALE GENOMIC DNA]</scope>
    <source>
        <strain evidence="5">cv. PI 614886</strain>
    </source>
</reference>
<organism evidence="5 6">
    <name type="scientific">Chenopodium quinoa</name>
    <name type="common">Quinoa</name>
    <dbReference type="NCBI Taxonomy" id="63459"/>
    <lineage>
        <taxon>Eukaryota</taxon>
        <taxon>Viridiplantae</taxon>
        <taxon>Streptophyta</taxon>
        <taxon>Embryophyta</taxon>
        <taxon>Tracheophyta</taxon>
        <taxon>Spermatophyta</taxon>
        <taxon>Magnoliopsida</taxon>
        <taxon>eudicotyledons</taxon>
        <taxon>Gunneridae</taxon>
        <taxon>Pentapetalae</taxon>
        <taxon>Caryophyllales</taxon>
        <taxon>Chenopodiaceae</taxon>
        <taxon>Chenopodioideae</taxon>
        <taxon>Atripliceae</taxon>
        <taxon>Chenopodium</taxon>
    </lineage>
</organism>
<feature type="signal peptide" evidence="4">
    <location>
        <begin position="1"/>
        <end position="26"/>
    </location>
</feature>
<dbReference type="OMA" id="YAIAKTH"/>
<dbReference type="KEGG" id="cqi:110739588"/>
<evidence type="ECO:0000313" key="5">
    <source>
        <dbReference type="EnsemblPlants" id="AUR62013069-RA:cds"/>
    </source>
</evidence>
<dbReference type="Gene3D" id="2.40.480.10">
    <property type="entry name" value="Allene oxide cyclase-like"/>
    <property type="match status" value="1"/>
</dbReference>
<protein>
    <recommendedName>
        <fullName evidence="4">Dirigent protein</fullName>
    </recommendedName>
</protein>
<dbReference type="PANTHER" id="PTHR21495">
    <property type="entry name" value="NUCLEOPORIN-RELATED"/>
    <property type="match status" value="1"/>
</dbReference>
<dbReference type="InterPro" id="IPR044859">
    <property type="entry name" value="Allene_oxi_cyc_Dirigent"/>
</dbReference>
<keyword evidence="6" id="KW-1185">Reference proteome</keyword>
<comment type="function">
    <text evidence="4">Dirigent proteins impart stereoselectivity on the phenoxy radical-coupling reaction, yielding optically active lignans from two molecules of coniferyl alcohol in the biosynthesis of lignans, flavonolignans, and alkaloids and thus plays a central role in plant secondary metabolism.</text>
</comment>
<dbReference type="GO" id="GO:0048046">
    <property type="term" value="C:apoplast"/>
    <property type="evidence" value="ECO:0007669"/>
    <property type="project" value="UniProtKB-SubCell"/>
</dbReference>
<dbReference type="Gramene" id="AUR62013069-RA">
    <property type="protein sequence ID" value="AUR62013069-RA:cds"/>
    <property type="gene ID" value="AUR62013069"/>
</dbReference>
<accession>A0A803LGH2</accession>
<dbReference type="RefSeq" id="XP_021775739.1">
    <property type="nucleotide sequence ID" value="XM_021920047.1"/>
</dbReference>
<evidence type="ECO:0000256" key="3">
    <source>
        <dbReference type="ARBA" id="ARBA00022525"/>
    </source>
</evidence>
<reference evidence="5" key="2">
    <citation type="submission" date="2021-03" db="UniProtKB">
        <authorList>
            <consortium name="EnsemblPlants"/>
        </authorList>
    </citation>
    <scope>IDENTIFICATION</scope>
</reference>
<keyword evidence="4" id="KW-0732">Signal</keyword>
<evidence type="ECO:0000313" key="6">
    <source>
        <dbReference type="Proteomes" id="UP000596660"/>
    </source>
</evidence>
<dbReference type="EnsemblPlants" id="AUR62013069-RA">
    <property type="protein sequence ID" value="AUR62013069-RA:cds"/>
    <property type="gene ID" value="AUR62013069"/>
</dbReference>
<dbReference type="Proteomes" id="UP000596660">
    <property type="component" value="Unplaced"/>
</dbReference>
<comment type="subcellular location">
    <subcellularLocation>
        <location evidence="4">Secreted</location>
        <location evidence="4">Extracellular space</location>
        <location evidence="4">Apoplast</location>
    </subcellularLocation>
</comment>
<dbReference type="GeneID" id="110739588"/>
<evidence type="ECO:0000256" key="4">
    <source>
        <dbReference type="RuleBase" id="RU363099"/>
    </source>
</evidence>
<keyword evidence="3 4" id="KW-0964">Secreted</keyword>
<dbReference type="OrthoDB" id="1864232at2759"/>
<dbReference type="GO" id="GO:0009699">
    <property type="term" value="P:phenylpropanoid biosynthetic process"/>
    <property type="evidence" value="ECO:0007669"/>
    <property type="project" value="UniProtKB-ARBA"/>
</dbReference>
<evidence type="ECO:0000256" key="1">
    <source>
        <dbReference type="ARBA" id="ARBA00010746"/>
    </source>
</evidence>
<dbReference type="Pfam" id="PF03018">
    <property type="entry name" value="Dirigent"/>
    <property type="match status" value="1"/>
</dbReference>
<feature type="chain" id="PRO_5031599572" description="Dirigent protein" evidence="4">
    <location>
        <begin position="27"/>
        <end position="192"/>
    </location>
</feature>
<comment type="subunit">
    <text evidence="2 4">Homodimer.</text>
</comment>
<proteinExistence type="inferred from homology"/>
<dbReference type="InterPro" id="IPR004265">
    <property type="entry name" value="Dirigent"/>
</dbReference>
<sequence>MARLMLQVMKFVLFTIFVVSPSTAWASMASQADEWAKTVEKGKERTTTLQFYFHDTLSGKSPSAVKVAQPIQQENQTLTGFGVVMMADDPLTVGPDPKSKLVGRAQGLYGSACQDELGLVMALSYTFNDGKYNGSSISIMGRNSAMEPVREMPVVGGTGFFRMARGYAIAHTYWVDFKTGDAIVGYNVTLVH</sequence>
<comment type="similarity">
    <text evidence="1 4">Belongs to the plant dirigent protein family.</text>
</comment>
<keyword evidence="4" id="KW-0052">Apoplast</keyword>
<gene>
    <name evidence="5" type="primary">LOC110739588</name>
</gene>
<name>A0A803LGH2_CHEQI</name>
<dbReference type="AlphaFoldDB" id="A0A803LGH2"/>